<dbReference type="CDD" id="cd00090">
    <property type="entry name" value="HTH_ARSR"/>
    <property type="match status" value="1"/>
</dbReference>
<accession>A0ABV9QLI1</accession>
<dbReference type="EMBL" id="JBHSHL010000022">
    <property type="protein sequence ID" value="MFC4804738.1"/>
    <property type="molecule type" value="Genomic_DNA"/>
</dbReference>
<dbReference type="Gene3D" id="1.10.10.10">
    <property type="entry name" value="Winged helix-like DNA-binding domain superfamily/Winged helix DNA-binding domain"/>
    <property type="match status" value="1"/>
</dbReference>
<organism evidence="2 3">
    <name type="scientific">Filifactor villosus</name>
    <dbReference type="NCBI Taxonomy" id="29374"/>
    <lineage>
        <taxon>Bacteria</taxon>
        <taxon>Bacillati</taxon>
        <taxon>Bacillota</taxon>
        <taxon>Clostridia</taxon>
        <taxon>Peptostreptococcales</taxon>
        <taxon>Filifactoraceae</taxon>
        <taxon>Filifactor</taxon>
    </lineage>
</organism>
<feature type="domain" description="Transcription regulator TrmB N-terminal" evidence="1">
    <location>
        <begin position="11"/>
        <end position="75"/>
    </location>
</feature>
<dbReference type="SUPFAM" id="SSF46785">
    <property type="entry name" value="Winged helix' DNA-binding domain"/>
    <property type="match status" value="1"/>
</dbReference>
<protein>
    <submittedName>
        <fullName evidence="2">TrmB family transcriptional regulator</fullName>
    </submittedName>
</protein>
<sequence>MNQDLIEKMLDVGLNRYESKAYLSLLQNRSVTAYEIAKISGVPQSKIYETMERLLKKNLVNVVDDNPVKYIALNMDNYIDNYRKNIGESIAFIKEGIEEISPKRKVSHLLHITGRDNVDQQLRTMLGKVKEFAYLEIWDTDYEEIYRDVEKLVDAGKEVVIVLYGEVKKEVGKVYHHEMEGLLNQKRSLGRWMTLVVDGKESLFSIENDEGVQGIWTENESFMVMAEAFIAHDIFLAEIYKRYREDLDRDFGPNLQKIREHIKIR</sequence>
<comment type="caution">
    <text evidence="2">The sequence shown here is derived from an EMBL/GenBank/DDBJ whole genome shotgun (WGS) entry which is preliminary data.</text>
</comment>
<dbReference type="InterPro" id="IPR036390">
    <property type="entry name" value="WH_DNA-bd_sf"/>
</dbReference>
<dbReference type="PANTHER" id="PTHR34293:SF1">
    <property type="entry name" value="HTH-TYPE TRANSCRIPTIONAL REGULATOR TRMBL2"/>
    <property type="match status" value="1"/>
</dbReference>
<evidence type="ECO:0000259" key="1">
    <source>
        <dbReference type="Pfam" id="PF01978"/>
    </source>
</evidence>
<dbReference type="InterPro" id="IPR036388">
    <property type="entry name" value="WH-like_DNA-bd_sf"/>
</dbReference>
<reference evidence="3" key="1">
    <citation type="journal article" date="2019" name="Int. J. Syst. Evol. Microbiol.">
        <title>The Global Catalogue of Microorganisms (GCM) 10K type strain sequencing project: providing services to taxonomists for standard genome sequencing and annotation.</title>
        <authorList>
            <consortium name="The Broad Institute Genomics Platform"/>
            <consortium name="The Broad Institute Genome Sequencing Center for Infectious Disease"/>
            <person name="Wu L."/>
            <person name="Ma J."/>
        </authorList>
    </citation>
    <scope>NUCLEOTIDE SEQUENCE [LARGE SCALE GENOMIC DNA]</scope>
    <source>
        <strain evidence="3">CCUG 46385</strain>
    </source>
</reference>
<keyword evidence="3" id="KW-1185">Reference proteome</keyword>
<evidence type="ECO:0000313" key="3">
    <source>
        <dbReference type="Proteomes" id="UP001595916"/>
    </source>
</evidence>
<name>A0ABV9QLI1_9FIRM</name>
<gene>
    <name evidence="2" type="ORF">ACFO4R_06535</name>
</gene>
<dbReference type="RefSeq" id="WP_379788253.1">
    <property type="nucleotide sequence ID" value="NZ_JBHSHL010000022.1"/>
</dbReference>
<dbReference type="PANTHER" id="PTHR34293">
    <property type="entry name" value="HTH-TYPE TRANSCRIPTIONAL REGULATOR TRMBL2"/>
    <property type="match status" value="1"/>
</dbReference>
<dbReference type="Proteomes" id="UP001595916">
    <property type="component" value="Unassembled WGS sequence"/>
</dbReference>
<proteinExistence type="predicted"/>
<dbReference type="Pfam" id="PF01978">
    <property type="entry name" value="TrmB"/>
    <property type="match status" value="1"/>
</dbReference>
<dbReference type="InterPro" id="IPR011991">
    <property type="entry name" value="ArsR-like_HTH"/>
</dbReference>
<dbReference type="InterPro" id="IPR051797">
    <property type="entry name" value="TrmB-like"/>
</dbReference>
<dbReference type="InterPro" id="IPR002831">
    <property type="entry name" value="Tscrpt_reg_TrmB_N"/>
</dbReference>
<dbReference type="CDD" id="cd09124">
    <property type="entry name" value="PLDc_like_TrmB_middle"/>
    <property type="match status" value="1"/>
</dbReference>
<evidence type="ECO:0000313" key="2">
    <source>
        <dbReference type="EMBL" id="MFC4804738.1"/>
    </source>
</evidence>